<protein>
    <submittedName>
        <fullName evidence="1">Uncharacterized protein</fullName>
    </submittedName>
</protein>
<sequence>MAALAFLNTFRPKLDPSTLLVVPTTQMHSPSPVLSFSLYSSPAPFSLLPAPPSPASASVPFSLAASNSSPSPYLPSFTTVAPSRSTPSTEADPHRLCLHLFLLPPLSNSSLSRRSVSTFTPLTTQEGFVEVWLQEKDRRQVDTKRNIRFAR</sequence>
<organism evidence="1">
    <name type="scientific">Odontella aurita</name>
    <dbReference type="NCBI Taxonomy" id="265563"/>
    <lineage>
        <taxon>Eukaryota</taxon>
        <taxon>Sar</taxon>
        <taxon>Stramenopiles</taxon>
        <taxon>Ochrophyta</taxon>
        <taxon>Bacillariophyta</taxon>
        <taxon>Mediophyceae</taxon>
        <taxon>Biddulphiophycidae</taxon>
        <taxon>Eupodiscales</taxon>
        <taxon>Odontellaceae</taxon>
        <taxon>Odontella</taxon>
    </lineage>
</organism>
<reference evidence="1" key="1">
    <citation type="submission" date="2021-01" db="EMBL/GenBank/DDBJ databases">
        <authorList>
            <person name="Corre E."/>
            <person name="Pelletier E."/>
            <person name="Niang G."/>
            <person name="Scheremetjew M."/>
            <person name="Finn R."/>
            <person name="Kale V."/>
            <person name="Holt S."/>
            <person name="Cochrane G."/>
            <person name="Meng A."/>
            <person name="Brown T."/>
            <person name="Cohen L."/>
        </authorList>
    </citation>
    <scope>NUCLEOTIDE SEQUENCE</scope>
    <source>
        <strain evidence="1">Isolate 1302-5</strain>
    </source>
</reference>
<accession>A0A7S4K567</accession>
<evidence type="ECO:0000313" key="1">
    <source>
        <dbReference type="EMBL" id="CAE2284088.1"/>
    </source>
</evidence>
<dbReference type="EMBL" id="HBKQ01057579">
    <property type="protein sequence ID" value="CAE2284088.1"/>
    <property type="molecule type" value="Transcribed_RNA"/>
</dbReference>
<name>A0A7S4K567_9STRA</name>
<gene>
    <name evidence="1" type="ORF">OAUR00152_LOCUS39324</name>
</gene>
<dbReference type="AlphaFoldDB" id="A0A7S4K567"/>
<proteinExistence type="predicted"/>